<dbReference type="GO" id="GO:0035312">
    <property type="term" value="F:5'-3' DNA exonuclease activity"/>
    <property type="evidence" value="ECO:0007669"/>
    <property type="project" value="TreeGrafter"/>
</dbReference>
<dbReference type="AlphaFoldDB" id="A0A9D7T9Y4"/>
<sequence length="421" mass="44820">MSARVLQVHEHTWTPADRAELQIRSLPVDVPRDVEALRIDLDVAANVGSVIDLGAQSPRGYVGWSGGARRQIVISAEWSTPGYLPTHGYAGTWQVLLGLHRVPAGGARTTVTVRESNAGEVARLRALEPADPPVPLRPPRRTLPSSSGLTWLAADFHTHTVHSDGSLSVGGLAALAVSRGLDVLAITDHNTTSHHAELPAAATRYGIQLVPGQEITRDTGHANAFGDIGFVDFRTPPATWAAEVAKRGGVFSINHPLAGDCAWLVDGLVAGYHDASGNGSGDGPARPLAEVWHSSWEIDRTWGAPLAWWSARPDTVPIGGSDFHLVGSDDLPGAPTTWVLCDGDDVLGALRSGRTAVSAGREGPLLLREGDEVVCFNADGLLLTGPGQPRRLIHGDLVTIRCEPGPWWLEDGRRVVHAMTR</sequence>
<dbReference type="Pfam" id="PF02811">
    <property type="entry name" value="PHP"/>
    <property type="match status" value="1"/>
</dbReference>
<reference evidence="2" key="1">
    <citation type="submission" date="2020-10" db="EMBL/GenBank/DDBJ databases">
        <title>Connecting structure to function with the recovery of over 1000 high-quality activated sludge metagenome-assembled genomes encoding full-length rRNA genes using long-read sequencing.</title>
        <authorList>
            <person name="Singleton C.M."/>
            <person name="Petriglieri F."/>
            <person name="Kristensen J.M."/>
            <person name="Kirkegaard R.H."/>
            <person name="Michaelsen T.Y."/>
            <person name="Andersen M.H."/>
            <person name="Karst S.M."/>
            <person name="Dueholm M.S."/>
            <person name="Nielsen P.H."/>
            <person name="Albertsen M."/>
        </authorList>
    </citation>
    <scope>NUCLEOTIDE SEQUENCE</scope>
    <source>
        <strain evidence="2">Ribe_18-Q3-R11-54_MAXAC.001</strain>
    </source>
</reference>
<name>A0A9D7T9Y4_9MICO</name>
<dbReference type="InterPro" id="IPR016195">
    <property type="entry name" value="Pol/histidinol_Pase-like"/>
</dbReference>
<feature type="domain" description="Polymerase/histidinol phosphatase N-terminal" evidence="1">
    <location>
        <begin position="154"/>
        <end position="219"/>
    </location>
</feature>
<dbReference type="InterPro" id="IPR052018">
    <property type="entry name" value="PHP_domain"/>
</dbReference>
<dbReference type="PANTHER" id="PTHR42924:SF3">
    <property type="entry name" value="POLYMERASE_HISTIDINOL PHOSPHATASE N-TERMINAL DOMAIN-CONTAINING PROTEIN"/>
    <property type="match status" value="1"/>
</dbReference>
<proteinExistence type="predicted"/>
<comment type="caution">
    <text evidence="2">The sequence shown here is derived from an EMBL/GenBank/DDBJ whole genome shotgun (WGS) entry which is preliminary data.</text>
</comment>
<dbReference type="SMART" id="SM00481">
    <property type="entry name" value="POLIIIAc"/>
    <property type="match status" value="1"/>
</dbReference>
<evidence type="ECO:0000259" key="1">
    <source>
        <dbReference type="SMART" id="SM00481"/>
    </source>
</evidence>
<dbReference type="Proteomes" id="UP000886632">
    <property type="component" value="Unassembled WGS sequence"/>
</dbReference>
<dbReference type="EMBL" id="JADKGK010000014">
    <property type="protein sequence ID" value="MBL0003609.1"/>
    <property type="molecule type" value="Genomic_DNA"/>
</dbReference>
<dbReference type="GO" id="GO:0004534">
    <property type="term" value="F:5'-3' RNA exonuclease activity"/>
    <property type="evidence" value="ECO:0007669"/>
    <property type="project" value="TreeGrafter"/>
</dbReference>
<dbReference type="Gene3D" id="3.20.20.140">
    <property type="entry name" value="Metal-dependent hydrolases"/>
    <property type="match status" value="1"/>
</dbReference>
<protein>
    <submittedName>
        <fullName evidence="2">CehA/McbA family metallohydrolase</fullName>
    </submittedName>
</protein>
<accession>A0A9D7T9Y4</accession>
<dbReference type="NCBIfam" id="NF038032">
    <property type="entry name" value="CehA_McbA_metalo"/>
    <property type="match status" value="1"/>
</dbReference>
<dbReference type="SUPFAM" id="SSF89550">
    <property type="entry name" value="PHP domain-like"/>
    <property type="match status" value="1"/>
</dbReference>
<organism evidence="2 3">
    <name type="scientific">Candidatus Phosphoribacter hodrii</name>
    <dbReference type="NCBI Taxonomy" id="2953743"/>
    <lineage>
        <taxon>Bacteria</taxon>
        <taxon>Bacillati</taxon>
        <taxon>Actinomycetota</taxon>
        <taxon>Actinomycetes</taxon>
        <taxon>Micrococcales</taxon>
        <taxon>Dermatophilaceae</taxon>
        <taxon>Candidatus Phosphoribacter</taxon>
    </lineage>
</organism>
<dbReference type="InterPro" id="IPR003141">
    <property type="entry name" value="Pol/His_phosphatase_N"/>
</dbReference>
<evidence type="ECO:0000313" key="2">
    <source>
        <dbReference type="EMBL" id="MBL0003609.1"/>
    </source>
</evidence>
<evidence type="ECO:0000313" key="3">
    <source>
        <dbReference type="Proteomes" id="UP000886632"/>
    </source>
</evidence>
<dbReference type="InterPro" id="IPR004013">
    <property type="entry name" value="PHP_dom"/>
</dbReference>
<dbReference type="PANTHER" id="PTHR42924">
    <property type="entry name" value="EXONUCLEASE"/>
    <property type="match status" value="1"/>
</dbReference>
<gene>
    <name evidence="2" type="ORF">IPP00_06355</name>
</gene>